<dbReference type="AlphaFoldDB" id="A0AA87YBW4"/>
<gene>
    <name evidence="1" type="ORF">GCM10007388_51120</name>
</gene>
<organism evidence="1 2">
    <name type="scientific">Pseudoduganella plicata</name>
    <dbReference type="NCBI Taxonomy" id="321984"/>
    <lineage>
        <taxon>Bacteria</taxon>
        <taxon>Pseudomonadati</taxon>
        <taxon>Pseudomonadota</taxon>
        <taxon>Betaproteobacteria</taxon>
        <taxon>Burkholderiales</taxon>
        <taxon>Oxalobacteraceae</taxon>
        <taxon>Telluria group</taxon>
        <taxon>Pseudoduganella</taxon>
    </lineage>
</organism>
<sequence>MWDRGILPQDSVKLLAEERGGYLEQDMSSPMEWAPLRERIKQFGMRSSNCVVIARPRRYRTLPAFRPATS</sequence>
<accession>A0AA87YBW4</accession>
<protein>
    <submittedName>
        <fullName evidence="1">Uncharacterized protein</fullName>
    </submittedName>
</protein>
<reference evidence="1" key="1">
    <citation type="journal article" date="2014" name="Int. J. Syst. Evol. Microbiol.">
        <title>Complete genome sequence of Corynebacterium casei LMG S-19264T (=DSM 44701T), isolated from a smear-ripened cheese.</title>
        <authorList>
            <consortium name="US DOE Joint Genome Institute (JGI-PGF)"/>
            <person name="Walter F."/>
            <person name="Albersmeier A."/>
            <person name="Kalinowski J."/>
            <person name="Ruckert C."/>
        </authorList>
    </citation>
    <scope>NUCLEOTIDE SEQUENCE</scope>
    <source>
        <strain evidence="1">KCTC 12344</strain>
    </source>
</reference>
<dbReference type="Proteomes" id="UP000619512">
    <property type="component" value="Unassembled WGS sequence"/>
</dbReference>
<evidence type="ECO:0000313" key="1">
    <source>
        <dbReference type="EMBL" id="GGZ11583.1"/>
    </source>
</evidence>
<name>A0AA87YBW4_9BURK</name>
<dbReference type="EMBL" id="BMWW01000021">
    <property type="protein sequence ID" value="GGZ11583.1"/>
    <property type="molecule type" value="Genomic_DNA"/>
</dbReference>
<proteinExistence type="predicted"/>
<comment type="caution">
    <text evidence="1">The sequence shown here is derived from an EMBL/GenBank/DDBJ whole genome shotgun (WGS) entry which is preliminary data.</text>
</comment>
<evidence type="ECO:0000313" key="2">
    <source>
        <dbReference type="Proteomes" id="UP000619512"/>
    </source>
</evidence>
<reference evidence="1" key="2">
    <citation type="submission" date="2022-12" db="EMBL/GenBank/DDBJ databases">
        <authorList>
            <person name="Sun Q."/>
            <person name="Kim S."/>
        </authorList>
    </citation>
    <scope>NUCLEOTIDE SEQUENCE</scope>
    <source>
        <strain evidence="1">KCTC 12344</strain>
    </source>
</reference>